<reference evidence="2 4" key="2">
    <citation type="journal article" date="2014" name="BMC Genomics">
        <title>An improved genome release (version Mt4.0) for the model legume Medicago truncatula.</title>
        <authorList>
            <person name="Tang H."/>
            <person name="Krishnakumar V."/>
            <person name="Bidwell S."/>
            <person name="Rosen B."/>
            <person name="Chan A."/>
            <person name="Zhou S."/>
            <person name="Gentzbittel L."/>
            <person name="Childs K.L."/>
            <person name="Yandell M."/>
            <person name="Gundlach H."/>
            <person name="Mayer K.F."/>
            <person name="Schwartz D.C."/>
            <person name="Town C.D."/>
        </authorList>
    </citation>
    <scope>GENOME REANNOTATION</scope>
    <source>
        <strain evidence="2">A17</strain>
        <strain evidence="3 4">cv. Jemalong A17</strain>
    </source>
</reference>
<evidence type="ECO:0000313" key="2">
    <source>
        <dbReference type="EMBL" id="KEH30419.1"/>
    </source>
</evidence>
<dbReference type="Proteomes" id="UP000002051">
    <property type="component" value="Chromosome 4"/>
</dbReference>
<proteinExistence type="predicted"/>
<sequence>MQENVKYAKFQSQGLEFPLGVPHESSGKNVIDDVPLEIIESEEDDIIPMESNKSRKKRKVSPDMGEKVTKGKIKVGTATTMRNTFERLVQAAEGHNEIEKAEIVATSNVMLSLNI</sequence>
<feature type="region of interest" description="Disordered" evidence="1">
    <location>
        <begin position="48"/>
        <end position="67"/>
    </location>
</feature>
<evidence type="ECO:0000256" key="1">
    <source>
        <dbReference type="SAM" id="MobiDB-lite"/>
    </source>
</evidence>
<dbReference type="AlphaFoldDB" id="A0A072UL11"/>
<accession>A0A072UL11</accession>
<name>A0A072UL11_MEDTR</name>
<protein>
    <submittedName>
        <fullName evidence="2 3">Uncharacterized protein</fullName>
    </submittedName>
</protein>
<evidence type="ECO:0000313" key="3">
    <source>
        <dbReference type="EnsemblPlants" id="KEH30419"/>
    </source>
</evidence>
<dbReference type="EMBL" id="CM001220">
    <property type="protein sequence ID" value="KEH30419.1"/>
    <property type="molecule type" value="Genomic_DNA"/>
</dbReference>
<organism evidence="2 4">
    <name type="scientific">Medicago truncatula</name>
    <name type="common">Barrel medic</name>
    <name type="synonym">Medicago tribuloides</name>
    <dbReference type="NCBI Taxonomy" id="3880"/>
    <lineage>
        <taxon>Eukaryota</taxon>
        <taxon>Viridiplantae</taxon>
        <taxon>Streptophyta</taxon>
        <taxon>Embryophyta</taxon>
        <taxon>Tracheophyta</taxon>
        <taxon>Spermatophyta</taxon>
        <taxon>Magnoliopsida</taxon>
        <taxon>eudicotyledons</taxon>
        <taxon>Gunneridae</taxon>
        <taxon>Pentapetalae</taxon>
        <taxon>rosids</taxon>
        <taxon>fabids</taxon>
        <taxon>Fabales</taxon>
        <taxon>Fabaceae</taxon>
        <taxon>Papilionoideae</taxon>
        <taxon>50 kb inversion clade</taxon>
        <taxon>NPAAA clade</taxon>
        <taxon>Hologalegina</taxon>
        <taxon>IRL clade</taxon>
        <taxon>Trifolieae</taxon>
        <taxon>Medicago</taxon>
    </lineage>
</organism>
<dbReference type="HOGENOM" id="CLU_2112507_0_0_1"/>
<dbReference type="EnsemblPlants" id="KEH30419">
    <property type="protein sequence ID" value="KEH30419"/>
    <property type="gene ID" value="MTR_4g069400"/>
</dbReference>
<evidence type="ECO:0000313" key="4">
    <source>
        <dbReference type="Proteomes" id="UP000002051"/>
    </source>
</evidence>
<reference evidence="2 4" key="1">
    <citation type="journal article" date="2011" name="Nature">
        <title>The Medicago genome provides insight into the evolution of rhizobial symbioses.</title>
        <authorList>
            <person name="Young N.D."/>
            <person name="Debelle F."/>
            <person name="Oldroyd G.E."/>
            <person name="Geurts R."/>
            <person name="Cannon S.B."/>
            <person name="Udvardi M.K."/>
            <person name="Benedito V.A."/>
            <person name="Mayer K.F."/>
            <person name="Gouzy J."/>
            <person name="Schoof H."/>
            <person name="Van de Peer Y."/>
            <person name="Proost S."/>
            <person name="Cook D.R."/>
            <person name="Meyers B.C."/>
            <person name="Spannagl M."/>
            <person name="Cheung F."/>
            <person name="De Mita S."/>
            <person name="Krishnakumar V."/>
            <person name="Gundlach H."/>
            <person name="Zhou S."/>
            <person name="Mudge J."/>
            <person name="Bharti A.K."/>
            <person name="Murray J.D."/>
            <person name="Naoumkina M.A."/>
            <person name="Rosen B."/>
            <person name="Silverstein K.A."/>
            <person name="Tang H."/>
            <person name="Rombauts S."/>
            <person name="Zhao P.X."/>
            <person name="Zhou P."/>
            <person name="Barbe V."/>
            <person name="Bardou P."/>
            <person name="Bechner M."/>
            <person name="Bellec A."/>
            <person name="Berger A."/>
            <person name="Berges H."/>
            <person name="Bidwell S."/>
            <person name="Bisseling T."/>
            <person name="Choisne N."/>
            <person name="Couloux A."/>
            <person name="Denny R."/>
            <person name="Deshpande S."/>
            <person name="Dai X."/>
            <person name="Doyle J.J."/>
            <person name="Dudez A.M."/>
            <person name="Farmer A.D."/>
            <person name="Fouteau S."/>
            <person name="Franken C."/>
            <person name="Gibelin C."/>
            <person name="Gish J."/>
            <person name="Goldstein S."/>
            <person name="Gonzalez A.J."/>
            <person name="Green P.J."/>
            <person name="Hallab A."/>
            <person name="Hartog M."/>
            <person name="Hua A."/>
            <person name="Humphray S.J."/>
            <person name="Jeong D.H."/>
            <person name="Jing Y."/>
            <person name="Jocker A."/>
            <person name="Kenton S.M."/>
            <person name="Kim D.J."/>
            <person name="Klee K."/>
            <person name="Lai H."/>
            <person name="Lang C."/>
            <person name="Lin S."/>
            <person name="Macmil S.L."/>
            <person name="Magdelenat G."/>
            <person name="Matthews L."/>
            <person name="McCorrison J."/>
            <person name="Monaghan E.L."/>
            <person name="Mun J.H."/>
            <person name="Najar F.Z."/>
            <person name="Nicholson C."/>
            <person name="Noirot C."/>
            <person name="O'Bleness M."/>
            <person name="Paule C.R."/>
            <person name="Poulain J."/>
            <person name="Prion F."/>
            <person name="Qin B."/>
            <person name="Qu C."/>
            <person name="Retzel E.F."/>
            <person name="Riddle C."/>
            <person name="Sallet E."/>
            <person name="Samain S."/>
            <person name="Samson N."/>
            <person name="Sanders I."/>
            <person name="Saurat O."/>
            <person name="Scarpelli C."/>
            <person name="Schiex T."/>
            <person name="Segurens B."/>
            <person name="Severin A.J."/>
            <person name="Sherrier D.J."/>
            <person name="Shi R."/>
            <person name="Sims S."/>
            <person name="Singer S.R."/>
            <person name="Sinharoy S."/>
            <person name="Sterck L."/>
            <person name="Viollet A."/>
            <person name="Wang B.B."/>
            <person name="Wang K."/>
            <person name="Wang M."/>
            <person name="Wang X."/>
            <person name="Warfsmann J."/>
            <person name="Weissenbach J."/>
            <person name="White D.D."/>
            <person name="White J.D."/>
            <person name="Wiley G.B."/>
            <person name="Wincker P."/>
            <person name="Xing Y."/>
            <person name="Yang L."/>
            <person name="Yao Z."/>
            <person name="Ying F."/>
            <person name="Zhai J."/>
            <person name="Zhou L."/>
            <person name="Zuber A."/>
            <person name="Denarie J."/>
            <person name="Dixon R.A."/>
            <person name="May G.D."/>
            <person name="Schwartz D.C."/>
            <person name="Rogers J."/>
            <person name="Quetier F."/>
            <person name="Town C.D."/>
            <person name="Roe B.A."/>
        </authorList>
    </citation>
    <scope>NUCLEOTIDE SEQUENCE [LARGE SCALE GENOMIC DNA]</scope>
    <source>
        <strain evidence="2">A17</strain>
        <strain evidence="3 4">cv. Jemalong A17</strain>
    </source>
</reference>
<reference evidence="3" key="3">
    <citation type="submission" date="2015-04" db="UniProtKB">
        <authorList>
            <consortium name="EnsemblPlants"/>
        </authorList>
    </citation>
    <scope>IDENTIFICATION</scope>
    <source>
        <strain evidence="3">cv. Jemalong A17</strain>
    </source>
</reference>
<gene>
    <name evidence="2" type="ordered locus">MTR_4g069400</name>
</gene>
<keyword evidence="4" id="KW-1185">Reference proteome</keyword>